<dbReference type="GO" id="GO:0006629">
    <property type="term" value="P:lipid metabolic process"/>
    <property type="evidence" value="ECO:0007669"/>
    <property type="project" value="InterPro"/>
</dbReference>
<keyword evidence="1" id="KW-0732">Signal</keyword>
<keyword evidence="3" id="KW-1185">Reference proteome</keyword>
<feature type="signal peptide" evidence="1">
    <location>
        <begin position="1"/>
        <end position="25"/>
    </location>
</feature>
<dbReference type="Pfam" id="PF26146">
    <property type="entry name" value="PI-PLC_X"/>
    <property type="match status" value="1"/>
</dbReference>
<evidence type="ECO:0000256" key="1">
    <source>
        <dbReference type="SAM" id="SignalP"/>
    </source>
</evidence>
<dbReference type="GO" id="GO:0008081">
    <property type="term" value="F:phosphoric diester hydrolase activity"/>
    <property type="evidence" value="ECO:0007669"/>
    <property type="project" value="InterPro"/>
</dbReference>
<dbReference type="Gene3D" id="3.20.20.190">
    <property type="entry name" value="Phosphatidylinositol (PI) phosphodiesterase"/>
    <property type="match status" value="1"/>
</dbReference>
<dbReference type="PANTHER" id="PTHR13593">
    <property type="match status" value="1"/>
</dbReference>
<evidence type="ECO:0000313" key="3">
    <source>
        <dbReference type="Proteomes" id="UP000323386"/>
    </source>
</evidence>
<dbReference type="InterPro" id="IPR051057">
    <property type="entry name" value="PI-PLC_domain"/>
</dbReference>
<name>A0A5C3F438_9BASI</name>
<dbReference type="Proteomes" id="UP000323386">
    <property type="component" value="Unassembled WGS sequence"/>
</dbReference>
<reference evidence="2 3" key="1">
    <citation type="submission" date="2018-03" db="EMBL/GenBank/DDBJ databases">
        <authorList>
            <person name="Guldener U."/>
        </authorList>
    </citation>
    <scope>NUCLEOTIDE SEQUENCE [LARGE SCALE GENOMIC DNA]</scope>
    <source>
        <strain evidence="2 3">DAOM196992</strain>
    </source>
</reference>
<dbReference type="AlphaFoldDB" id="A0A5C3F438"/>
<dbReference type="SUPFAM" id="SSF51695">
    <property type="entry name" value="PLC-like phosphodiesterases"/>
    <property type="match status" value="1"/>
</dbReference>
<proteinExistence type="predicted"/>
<protein>
    <recommendedName>
        <fullName evidence="4">PLC-like phosphodiesterase</fullName>
    </recommendedName>
</protein>
<dbReference type="InterPro" id="IPR017946">
    <property type="entry name" value="PLC-like_Pdiesterase_TIM-brl"/>
</dbReference>
<dbReference type="OrthoDB" id="7984201at2759"/>
<organism evidence="2 3">
    <name type="scientific">Pseudozyma flocculosa</name>
    <dbReference type="NCBI Taxonomy" id="84751"/>
    <lineage>
        <taxon>Eukaryota</taxon>
        <taxon>Fungi</taxon>
        <taxon>Dikarya</taxon>
        <taxon>Basidiomycota</taxon>
        <taxon>Ustilaginomycotina</taxon>
        <taxon>Ustilaginomycetes</taxon>
        <taxon>Ustilaginales</taxon>
        <taxon>Ustilaginaceae</taxon>
        <taxon>Pseudozyma</taxon>
    </lineage>
</organism>
<evidence type="ECO:0008006" key="4">
    <source>
        <dbReference type="Google" id="ProtNLM"/>
    </source>
</evidence>
<dbReference type="PANTHER" id="PTHR13593:SF140">
    <property type="entry name" value="PLC-LIKE PHOSPHODIESTERASE"/>
    <property type="match status" value="1"/>
</dbReference>
<sequence>MTNASRLFLAFVALAISLGIASVQALPAQQQQLEERIGAIIKPQPFHGNGRRDEGEEMLEKRIGAIIKPQPFHGNGRRDEGDDEVLEKRIGAIIKPQPFHGNGRRDEGEEMLEKRIGAIIKPQPFHGNGRRDEGEEMLEKRVGAIIKPQPFHGPAGGKRDVAAAAAEAGVMEKRIRGKPLDKRSGGASASAGASVGASLAKRASVCNGDASLCDRLYSNVTYVGTHNSYAVGRLNQAQVGYNQAKTVKQQLDEGVRLLQVQAHANASAPGSGIDLCHTSCSLVNGGSLESYLSTVKSWLDSNPNEVVTLIIVNSDDQPASKFGTAFQSTGLDSKAYAPSSASVSKNSWPTLGALIDAGKPLVTFIDNSADTSSVPYILPEFNNVWENPYGQTTYPFSCNVDRIDQSASAGDLMYMANHYLDSQSTLFGVTFETPKTDQLGEVNGDQAVLSGAQSCAAQHGSYPTFILLDFYDTGYGGPFKAAAAMNNVAYVNRTTSATAGSGGGSSSSGSGGSSAAPSSLVLSMPSALLAASLSIGAGLLLL</sequence>
<evidence type="ECO:0000313" key="2">
    <source>
        <dbReference type="EMBL" id="SPO38870.1"/>
    </source>
</evidence>
<gene>
    <name evidence="2" type="ORF">PSFLO_04349</name>
</gene>
<accession>A0A5C3F438</accession>
<dbReference type="EMBL" id="OOIP01000011">
    <property type="protein sequence ID" value="SPO38870.1"/>
    <property type="molecule type" value="Genomic_DNA"/>
</dbReference>
<feature type="chain" id="PRO_5022854920" description="PLC-like phosphodiesterase" evidence="1">
    <location>
        <begin position="26"/>
        <end position="542"/>
    </location>
</feature>